<dbReference type="InterPro" id="IPR024752">
    <property type="entry name" value="Myb/SANT-like_dom"/>
</dbReference>
<evidence type="ECO:0000259" key="3">
    <source>
        <dbReference type="Pfam" id="PF12776"/>
    </source>
</evidence>
<keyword evidence="2" id="KW-0812">Transmembrane</keyword>
<feature type="transmembrane region" description="Helical" evidence="2">
    <location>
        <begin position="21"/>
        <end position="38"/>
    </location>
</feature>
<keyword evidence="5" id="KW-1185">Reference proteome</keyword>
<feature type="region of interest" description="Disordered" evidence="1">
    <location>
        <begin position="263"/>
        <end position="283"/>
    </location>
</feature>
<reference evidence="4" key="2">
    <citation type="submission" date="2020-08" db="EMBL/GenBank/DDBJ databases">
        <title>Plant Genome Project.</title>
        <authorList>
            <person name="Zhang R.-G."/>
        </authorList>
    </citation>
    <scope>NUCLEOTIDE SEQUENCE</scope>
    <source>
        <strain evidence="4">Huo1</strain>
        <tissue evidence="4">Leaf</tissue>
    </source>
</reference>
<feature type="region of interest" description="Disordered" evidence="1">
    <location>
        <begin position="434"/>
        <end position="472"/>
    </location>
</feature>
<keyword evidence="2" id="KW-0472">Membrane</keyword>
<feature type="transmembrane region" description="Helical" evidence="2">
    <location>
        <begin position="44"/>
        <end position="69"/>
    </location>
</feature>
<dbReference type="PROSITE" id="PS51257">
    <property type="entry name" value="PROKAR_LIPOPROTEIN"/>
    <property type="match status" value="1"/>
</dbReference>
<reference evidence="4" key="1">
    <citation type="submission" date="2018-01" db="EMBL/GenBank/DDBJ databases">
        <authorList>
            <person name="Mao J.F."/>
        </authorList>
    </citation>
    <scope>NUCLEOTIDE SEQUENCE</scope>
    <source>
        <strain evidence="4">Huo1</strain>
        <tissue evidence="4">Leaf</tissue>
    </source>
</reference>
<evidence type="ECO:0000313" key="5">
    <source>
        <dbReference type="Proteomes" id="UP000298416"/>
    </source>
</evidence>
<evidence type="ECO:0000313" key="4">
    <source>
        <dbReference type="EMBL" id="KAG6397176.1"/>
    </source>
</evidence>
<dbReference type="PANTHER" id="PTHR36778">
    <property type="entry name" value="CADMIUM-INDUCED PROTEIN AS8"/>
    <property type="match status" value="1"/>
</dbReference>
<comment type="caution">
    <text evidence="4">The sequence shown here is derived from an EMBL/GenBank/DDBJ whole genome shotgun (WGS) entry which is preliminary data.</text>
</comment>
<dbReference type="Proteomes" id="UP000298416">
    <property type="component" value="Unassembled WGS sequence"/>
</dbReference>
<dbReference type="Pfam" id="PF12776">
    <property type="entry name" value="Myb_DNA-bind_3"/>
    <property type="match status" value="1"/>
</dbReference>
<sequence length="551" mass="60964">MIIRSIFRRYERWNPVHPTSGAFWGVGVGIGCGIGWGPGFGHEVVGYVGAGCGAGFSVGITFLGFGIGLPANYILQLPSSVSVVELIMWCDSKFPVLAVKVTTRGACDVARALGKRGLETDAWSGISSNISEVLQNPYQYVPFSSFKAGNWKENFVDFDCMKSSVASNTKQIADCFQRVAGRFSPSGGTGTYINTMLGFDIVTDKIGARNVMRCKGWRCRGKPDQESWLGWHPCCGLSPLSGGPNVGTHSQVKRPWSRSFNMRADNDVGTDTPRNKFRKGERSRRMWTPKEEDILAATLLELTATGWKSDNGFRAGYLSKIEDSLRAEFPNTDLKGNPHINSKMGAWKKSYGLLRSILSRTGVGWNHHGDYKFDCSDEQWDQIVQTIFGKDRASGMAAEEIGASAKSLRAQVSGSSQVNENDYHPSFEDFIPEPYTPLSNINEVPDDSSDNSGKHKSTSKPVPRKLKKSSPDSELMEFLGNLHERTDARLEMISKRIGYEFDMGQARQEVFDKLGTVEGLTLSQRYRLCNILGDKPQRLEVFIGMPVNAHE</sequence>
<organism evidence="4">
    <name type="scientific">Salvia splendens</name>
    <name type="common">Scarlet sage</name>
    <dbReference type="NCBI Taxonomy" id="180675"/>
    <lineage>
        <taxon>Eukaryota</taxon>
        <taxon>Viridiplantae</taxon>
        <taxon>Streptophyta</taxon>
        <taxon>Embryophyta</taxon>
        <taxon>Tracheophyta</taxon>
        <taxon>Spermatophyta</taxon>
        <taxon>Magnoliopsida</taxon>
        <taxon>eudicotyledons</taxon>
        <taxon>Gunneridae</taxon>
        <taxon>Pentapetalae</taxon>
        <taxon>asterids</taxon>
        <taxon>lamiids</taxon>
        <taxon>Lamiales</taxon>
        <taxon>Lamiaceae</taxon>
        <taxon>Nepetoideae</taxon>
        <taxon>Mentheae</taxon>
        <taxon>Salviinae</taxon>
        <taxon>Salvia</taxon>
        <taxon>Salvia subgen. Calosphace</taxon>
        <taxon>core Calosphace</taxon>
    </lineage>
</organism>
<gene>
    <name evidence="4" type="ORF">SASPL_143341</name>
</gene>
<evidence type="ECO:0000256" key="2">
    <source>
        <dbReference type="SAM" id="Phobius"/>
    </source>
</evidence>
<dbReference type="EMBL" id="PNBA02000016">
    <property type="protein sequence ID" value="KAG6397176.1"/>
    <property type="molecule type" value="Genomic_DNA"/>
</dbReference>
<protein>
    <recommendedName>
        <fullName evidence="3">Myb/SANT-like domain-containing protein</fullName>
    </recommendedName>
</protein>
<name>A0A8X8WM07_SALSN</name>
<keyword evidence="2" id="KW-1133">Transmembrane helix</keyword>
<dbReference type="PANTHER" id="PTHR36778:SF1">
    <property type="entry name" value="CADMIUM-INDUCED PROTEIN AS8"/>
    <property type="match status" value="1"/>
</dbReference>
<dbReference type="AlphaFoldDB" id="A0A8X8WM07"/>
<dbReference type="InterPro" id="IPR037735">
    <property type="entry name" value="AS8-like"/>
</dbReference>
<accession>A0A8X8WM07</accession>
<feature type="compositionally biased region" description="Basic residues" evidence="1">
    <location>
        <begin position="454"/>
        <end position="468"/>
    </location>
</feature>
<evidence type="ECO:0000256" key="1">
    <source>
        <dbReference type="SAM" id="MobiDB-lite"/>
    </source>
</evidence>
<feature type="domain" description="Myb/SANT-like" evidence="3">
    <location>
        <begin position="286"/>
        <end position="382"/>
    </location>
</feature>
<proteinExistence type="predicted"/>